<name>A0A8F5BME1_SACSH</name>
<dbReference type="EMBL" id="CP077717">
    <property type="protein sequence ID" value="QXJ27879.1"/>
    <property type="molecule type" value="Genomic_DNA"/>
</dbReference>
<evidence type="ECO:0000313" key="2">
    <source>
        <dbReference type="Proteomes" id="UP000694018"/>
    </source>
</evidence>
<protein>
    <submittedName>
        <fullName evidence="1">Uncharacterized protein</fullName>
    </submittedName>
</protein>
<dbReference type="RefSeq" id="WP_218261240.1">
    <property type="nucleotide sequence ID" value="NZ_CP077717.1"/>
</dbReference>
<accession>A0A8F5BME1</accession>
<sequence>MNRLQQLLKEALDEIEIYGSWTSLYYILKSVAESNVEKLCREQEVIYHITVDSLTLFTIYKYGEGVDKTRLFVLSFLLYDYLSRHYNIQNPIFSIKWNKRYFIYSPRIDSRLHSLSKRGLILKKDRLYYLSQLGISEAESINIGKKDSAKVDNIVANLKSLRKVKDIKIFIRKYLLE</sequence>
<dbReference type="OrthoDB" id="35924at2157"/>
<dbReference type="AlphaFoldDB" id="A0A8F5BME1"/>
<dbReference type="KEGG" id="sshi:J5U23_00747"/>
<evidence type="ECO:0000313" key="1">
    <source>
        <dbReference type="EMBL" id="QXJ27879.1"/>
    </source>
</evidence>
<dbReference type="Proteomes" id="UP000694018">
    <property type="component" value="Chromosome"/>
</dbReference>
<proteinExistence type="predicted"/>
<gene>
    <name evidence="1" type="ORF">J5U23_00747</name>
</gene>
<dbReference type="GeneID" id="65562347"/>
<reference evidence="1" key="1">
    <citation type="journal article" date="2021" name="Environ. Microbiol.">
        <title>New insights into the diversity and evolution of the archaeal mobilome from three complete genomes of Saccharolobus shibatae.</title>
        <authorList>
            <person name="Medvedeva S."/>
            <person name="Brandt D."/>
            <person name="Cvirkaite-Krupovic V."/>
            <person name="Liu Y."/>
            <person name="Severinov K."/>
            <person name="Ishino S."/>
            <person name="Ishino Y."/>
            <person name="Prangishvili D."/>
            <person name="Kalinowski J."/>
            <person name="Krupovic M."/>
        </authorList>
    </citation>
    <scope>NUCLEOTIDE SEQUENCE</scope>
    <source>
        <strain evidence="1">B12</strain>
    </source>
</reference>
<organism evidence="1 2">
    <name type="scientific">Saccharolobus shibatae (strain ATCC 51178 / DSM 5389 / JCM 8931 / NBRC 15437 / B12)</name>
    <name type="common">Sulfolobus shibatae</name>
    <dbReference type="NCBI Taxonomy" id="523848"/>
    <lineage>
        <taxon>Archaea</taxon>
        <taxon>Thermoproteota</taxon>
        <taxon>Thermoprotei</taxon>
        <taxon>Sulfolobales</taxon>
        <taxon>Sulfolobaceae</taxon>
        <taxon>Saccharolobus</taxon>
    </lineage>
</organism>